<dbReference type="InterPro" id="IPR015287">
    <property type="entry name" value="Colicin_D_immunity_dom"/>
</dbReference>
<organism evidence="2 3">
    <name type="scientific">Nocardia brasiliensis (strain ATCC 700358 / HUJEG-1)</name>
    <dbReference type="NCBI Taxonomy" id="1133849"/>
    <lineage>
        <taxon>Bacteria</taxon>
        <taxon>Bacillati</taxon>
        <taxon>Actinomycetota</taxon>
        <taxon>Actinomycetes</taxon>
        <taxon>Mycobacteriales</taxon>
        <taxon>Nocardiaceae</taxon>
        <taxon>Nocardia</taxon>
    </lineage>
</organism>
<dbReference type="Gene3D" id="1.20.120.650">
    <property type="entry name" value="Colicin D"/>
    <property type="match status" value="1"/>
</dbReference>
<evidence type="ECO:0000313" key="2">
    <source>
        <dbReference type="EMBL" id="AFU02902.1"/>
    </source>
</evidence>
<dbReference type="HOGENOM" id="CLU_2330913_0_0_11"/>
<sequence>MTHQNNAEPQGLTLYEDILRRFISGEIDAPTFESEYLTTFKSEKTRFGPPVFDLLDALFADVDDYVADAQLRAEAGGLDDEQLRQRASATYRRLFTER</sequence>
<dbReference type="Pfam" id="PF09204">
    <property type="entry name" value="Colicin_immun"/>
    <property type="match status" value="1"/>
</dbReference>
<dbReference type="Proteomes" id="UP000006304">
    <property type="component" value="Chromosome"/>
</dbReference>
<reference evidence="2 3" key="1">
    <citation type="journal article" date="2012" name="J. Bacteriol.">
        <title>Complete genome sequence of Nocardia brasiliensis HUJEG-1.</title>
        <authorList>
            <person name="Vera-Cabrera L."/>
            <person name="Ortiz-Lopez R."/>
            <person name="Elizondo-Gonzalez R."/>
            <person name="Perez-Maya A.A."/>
            <person name="Ocampo-Candiani J."/>
        </authorList>
    </citation>
    <scope>NUCLEOTIDE SEQUENCE [LARGE SCALE GENOMIC DNA]</scope>
    <source>
        <strain evidence="3">ATCC 700358</strain>
    </source>
</reference>
<accession>K0EZG6</accession>
<dbReference type="RefSeq" id="WP_014985757.1">
    <property type="nucleotide sequence ID" value="NC_018681.1"/>
</dbReference>
<protein>
    <recommendedName>
        <fullName evidence="1">Colicin D immunity protein domain-containing protein</fullName>
    </recommendedName>
</protein>
<dbReference type="AlphaFoldDB" id="K0EZG6"/>
<keyword evidence="3" id="KW-1185">Reference proteome</keyword>
<dbReference type="InterPro" id="IPR036471">
    <property type="entry name" value="Colicin_D_sf"/>
</dbReference>
<name>K0EZG6_NOCB7</name>
<dbReference type="eggNOG" id="ENOG5032661">
    <property type="taxonomic scope" value="Bacteria"/>
</dbReference>
<dbReference type="KEGG" id="nbr:O3I_024755"/>
<dbReference type="GO" id="GO:0015643">
    <property type="term" value="F:toxic substance binding"/>
    <property type="evidence" value="ECO:0007669"/>
    <property type="project" value="InterPro"/>
</dbReference>
<dbReference type="STRING" id="1133849.O3I_024755"/>
<dbReference type="EMBL" id="CP003876">
    <property type="protein sequence ID" value="AFU02902.1"/>
    <property type="molecule type" value="Genomic_DNA"/>
</dbReference>
<proteinExistence type="predicted"/>
<dbReference type="GO" id="GO:0030153">
    <property type="term" value="P:bacteriocin immunity"/>
    <property type="evidence" value="ECO:0007669"/>
    <property type="project" value="InterPro"/>
</dbReference>
<gene>
    <name evidence="2" type="ORF">O3I_024755</name>
</gene>
<feature type="domain" description="Colicin D immunity protein" evidence="1">
    <location>
        <begin position="15"/>
        <end position="94"/>
    </location>
</feature>
<evidence type="ECO:0000259" key="1">
    <source>
        <dbReference type="Pfam" id="PF09204"/>
    </source>
</evidence>
<evidence type="ECO:0000313" key="3">
    <source>
        <dbReference type="Proteomes" id="UP000006304"/>
    </source>
</evidence>